<name>A0ABV4QCF8_9ACTN</name>
<keyword evidence="3" id="KW-1185">Reference proteome</keyword>
<dbReference type="PANTHER" id="PTHR37809">
    <property type="entry name" value="RIBOSOMAL PROTEIN S12 METHYLTHIOTRANSFERASE ACCESSORY FACTOR YCAO"/>
    <property type="match status" value="1"/>
</dbReference>
<dbReference type="NCBIfam" id="TIGR00702">
    <property type="entry name" value="YcaO-type kinase domain"/>
    <property type="match status" value="1"/>
</dbReference>
<dbReference type="PANTHER" id="PTHR37809:SF1">
    <property type="entry name" value="RIBOSOMAL PROTEIN S12 METHYLTHIOTRANSFERASE ACCESSORY FACTOR YCAO"/>
    <property type="match status" value="1"/>
</dbReference>
<dbReference type="RefSeq" id="WP_371950692.1">
    <property type="nucleotide sequence ID" value="NZ_JAXCEI010000007.1"/>
</dbReference>
<dbReference type="Gene3D" id="3.30.1330.230">
    <property type="match status" value="1"/>
</dbReference>
<dbReference type="Proteomes" id="UP001569963">
    <property type="component" value="Unassembled WGS sequence"/>
</dbReference>
<dbReference type="Pfam" id="PF02624">
    <property type="entry name" value="YcaO"/>
    <property type="match status" value="1"/>
</dbReference>
<feature type="domain" description="YcaO" evidence="1">
    <location>
        <begin position="39"/>
        <end position="381"/>
    </location>
</feature>
<proteinExistence type="predicted"/>
<gene>
    <name evidence="2" type="ORF">SM611_17740</name>
</gene>
<dbReference type="EMBL" id="JAXCEI010000007">
    <property type="protein sequence ID" value="MFA1540773.1"/>
    <property type="molecule type" value="Genomic_DNA"/>
</dbReference>
<evidence type="ECO:0000313" key="3">
    <source>
        <dbReference type="Proteomes" id="UP001569963"/>
    </source>
</evidence>
<protein>
    <submittedName>
        <fullName evidence="2">YcaO-like family protein</fullName>
    </submittedName>
</protein>
<evidence type="ECO:0000259" key="1">
    <source>
        <dbReference type="PROSITE" id="PS51664"/>
    </source>
</evidence>
<dbReference type="PROSITE" id="PS51664">
    <property type="entry name" value="YCAO"/>
    <property type="match status" value="1"/>
</dbReference>
<organism evidence="2 3">
    <name type="scientific">Actinomadura monticuli</name>
    <dbReference type="NCBI Taxonomy" id="3097367"/>
    <lineage>
        <taxon>Bacteria</taxon>
        <taxon>Bacillati</taxon>
        <taxon>Actinomycetota</taxon>
        <taxon>Actinomycetes</taxon>
        <taxon>Streptosporangiales</taxon>
        <taxon>Thermomonosporaceae</taxon>
        <taxon>Actinomadura</taxon>
    </lineage>
</organism>
<reference evidence="2 3" key="1">
    <citation type="submission" date="2023-11" db="EMBL/GenBank/DDBJ databases">
        <title>Actinomadura monticuli sp. nov., isolated from volcanic ash.</title>
        <authorList>
            <person name="Lee S.D."/>
            <person name="Yang H."/>
            <person name="Kim I.S."/>
        </authorList>
    </citation>
    <scope>NUCLEOTIDE SEQUENCE [LARGE SCALE GENOMIC DNA]</scope>
    <source>
        <strain evidence="2 3">DLS-62</strain>
    </source>
</reference>
<comment type="caution">
    <text evidence="2">The sequence shown here is derived from an EMBL/GenBank/DDBJ whole genome shotgun (WGS) entry which is preliminary data.</text>
</comment>
<accession>A0ABV4QCF8</accession>
<evidence type="ECO:0000313" key="2">
    <source>
        <dbReference type="EMBL" id="MFA1540773.1"/>
    </source>
</evidence>
<sequence>MARGLGVTRCAETTRLDRVGIPVHSATRPGAAVVIVTAGKGGTAEESRAGALMEAIEQAVAERSAPFAAERGDLRWASPRAIASAGGPTLGSLCPVLGRGLDVDRKMAWVRAEELNSGEELPVPAELVFHPCPEELRVGIWGSTTTGLASGNDFDEAMLHGLCEVLERDALSFETLSSSSILVKAEQLPAEPAALAGKIRAAGLRVWLRWIPSALGACFSCLIVDDDLASPLACSGGYGFHPVAAIAAVRALSEAAQSRLTYIQGARDDLDEATAFIDSLGAEREARYRAELVAGFARAAPAVSFCDIPTSEPAGPRDMLGNLLDRCRRHGFERVGAYRYPPLAEPFAVVRVCVPFAEHFTQTTRRVGPRLAEEAERAARS</sequence>
<dbReference type="InterPro" id="IPR003776">
    <property type="entry name" value="YcaO-like_dom"/>
</dbReference>